<dbReference type="Pfam" id="PF10996">
    <property type="entry name" value="Beta-Casp"/>
    <property type="match status" value="1"/>
</dbReference>
<dbReference type="RefSeq" id="WP_146844864.1">
    <property type="nucleotide sequence ID" value="NZ_BJWH01000003.1"/>
</dbReference>
<dbReference type="Gene3D" id="3.40.50.10890">
    <property type="match status" value="1"/>
</dbReference>
<dbReference type="Pfam" id="PF00753">
    <property type="entry name" value="Lactamase_B"/>
    <property type="match status" value="1"/>
</dbReference>
<evidence type="ECO:0000259" key="2">
    <source>
        <dbReference type="SMART" id="SM00849"/>
    </source>
</evidence>
<feature type="domain" description="Beta-Casp" evidence="3">
    <location>
        <begin position="253"/>
        <end position="374"/>
    </location>
</feature>
<organism evidence="4 5">
    <name type="scientific">Cellulomonas terrae</name>
    <dbReference type="NCBI Taxonomy" id="311234"/>
    <lineage>
        <taxon>Bacteria</taxon>
        <taxon>Bacillati</taxon>
        <taxon>Actinomycetota</taxon>
        <taxon>Actinomycetes</taxon>
        <taxon>Micrococcales</taxon>
        <taxon>Cellulomonadaceae</taxon>
        <taxon>Cellulomonas</taxon>
    </lineage>
</organism>
<dbReference type="Gene3D" id="3.60.15.10">
    <property type="entry name" value="Ribonuclease Z/Hydroxyacylglutathione hydrolase-like"/>
    <property type="match status" value="1"/>
</dbReference>
<dbReference type="SMART" id="SM00849">
    <property type="entry name" value="Lactamase_B"/>
    <property type="match status" value="1"/>
</dbReference>
<dbReference type="SUPFAM" id="SSF56281">
    <property type="entry name" value="Metallo-hydrolase/oxidoreductase"/>
    <property type="match status" value="1"/>
</dbReference>
<proteinExistence type="predicted"/>
<dbReference type="CDD" id="cd16295">
    <property type="entry name" value="TTHA0252-CPSF-like_MBL-fold"/>
    <property type="match status" value="1"/>
</dbReference>
<dbReference type="InterPro" id="IPR011108">
    <property type="entry name" value="RMMBL"/>
</dbReference>
<evidence type="ECO:0000256" key="1">
    <source>
        <dbReference type="ARBA" id="ARBA00022801"/>
    </source>
</evidence>
<protein>
    <submittedName>
        <fullName evidence="4">MBL fold metallo-hydrolase</fullName>
    </submittedName>
</protein>
<dbReference type="EMBL" id="BJWH01000003">
    <property type="protein sequence ID" value="GEL97289.1"/>
    <property type="molecule type" value="Genomic_DNA"/>
</dbReference>
<name>A0A511JHI8_9CELL</name>
<reference evidence="4 5" key="1">
    <citation type="submission" date="2019-07" db="EMBL/GenBank/DDBJ databases">
        <title>Whole genome shotgun sequence of Cellulomonas terrae NBRC 100819.</title>
        <authorList>
            <person name="Hosoyama A."/>
            <person name="Uohara A."/>
            <person name="Ohji S."/>
            <person name="Ichikawa N."/>
        </authorList>
    </citation>
    <scope>NUCLEOTIDE SEQUENCE [LARGE SCALE GENOMIC DNA]</scope>
    <source>
        <strain evidence="4 5">NBRC 100819</strain>
    </source>
</reference>
<dbReference type="PANTHER" id="PTHR11203">
    <property type="entry name" value="CLEAVAGE AND POLYADENYLATION SPECIFICITY FACTOR FAMILY MEMBER"/>
    <property type="match status" value="1"/>
</dbReference>
<dbReference type="GO" id="GO:0004521">
    <property type="term" value="F:RNA endonuclease activity"/>
    <property type="evidence" value="ECO:0007669"/>
    <property type="project" value="TreeGrafter"/>
</dbReference>
<sequence>MDVGRTALTFLGGAGTVTGSAFLVEHDGRRLLVDCGLYQGERQWRRLNWEPFAVPPASIDAVVVTHAHLDHCGYLPVLVRDGFAGPIWGTRWSNELAAIVLRDSGHLNERDAQYARASGYSRHDPPLPLYTVEQADEAVSHFRAVSYEDEITVADELGFTLWPAGHVLGSASVLVRAGGARVLFSGDLGRPSHPVLPPRASPPDAETVVVESTYGDRRHDVGTPAHYRMAAAIRRTVGRGGSVLVAAFAIDRTVLVLEALSALMRGGDIPEVPVIVDSPMALAALEVYRDAATQGQLRPGIGPELVDLPTLRLAPMPAESMALNRPDSPCIVLSASGMASGGRIVHHLRSWLPDRDNCIVLTGFQAPGTRGRDLVDGAREVKLLGRYVPVRAEIVHDEEFSVHADAGELVEWLGQLQRPPAAVYVVHGEPRAALALADRVRASVGCAVSVPERGERVLVDDAQALHPRSGSAP</sequence>
<dbReference type="InterPro" id="IPR001279">
    <property type="entry name" value="Metallo-B-lactamas"/>
</dbReference>
<gene>
    <name evidence="4" type="ORF">CTE05_08360</name>
</gene>
<dbReference type="SMART" id="SM01027">
    <property type="entry name" value="Beta-Casp"/>
    <property type="match status" value="1"/>
</dbReference>
<evidence type="ECO:0000259" key="3">
    <source>
        <dbReference type="SMART" id="SM01027"/>
    </source>
</evidence>
<dbReference type="OrthoDB" id="2971563at2"/>
<accession>A0A511JHI8</accession>
<dbReference type="InterPro" id="IPR036866">
    <property type="entry name" value="RibonucZ/Hydroxyglut_hydro"/>
</dbReference>
<dbReference type="InterPro" id="IPR050698">
    <property type="entry name" value="MBL"/>
</dbReference>
<comment type="caution">
    <text evidence="4">The sequence shown here is derived from an EMBL/GenBank/DDBJ whole genome shotgun (WGS) entry which is preliminary data.</text>
</comment>
<dbReference type="PANTHER" id="PTHR11203:SF37">
    <property type="entry name" value="INTEGRATOR COMPLEX SUBUNIT 11"/>
    <property type="match status" value="1"/>
</dbReference>
<dbReference type="Pfam" id="PF07521">
    <property type="entry name" value="RMMBL"/>
    <property type="match status" value="1"/>
</dbReference>
<evidence type="ECO:0000313" key="4">
    <source>
        <dbReference type="EMBL" id="GEL97289.1"/>
    </source>
</evidence>
<evidence type="ECO:0000313" key="5">
    <source>
        <dbReference type="Proteomes" id="UP000321049"/>
    </source>
</evidence>
<feature type="domain" description="Metallo-beta-lactamase" evidence="2">
    <location>
        <begin position="18"/>
        <end position="226"/>
    </location>
</feature>
<keyword evidence="5" id="KW-1185">Reference proteome</keyword>
<dbReference type="GO" id="GO:0016787">
    <property type="term" value="F:hydrolase activity"/>
    <property type="evidence" value="ECO:0007669"/>
    <property type="project" value="UniProtKB-KW"/>
</dbReference>
<keyword evidence="1 4" id="KW-0378">Hydrolase</keyword>
<dbReference type="Proteomes" id="UP000321049">
    <property type="component" value="Unassembled WGS sequence"/>
</dbReference>
<dbReference type="InterPro" id="IPR022712">
    <property type="entry name" value="Beta_Casp"/>
</dbReference>
<dbReference type="AlphaFoldDB" id="A0A511JHI8"/>